<organism evidence="8 9">
    <name type="scientific">Mariprofundus aestuarium</name>
    <dbReference type="NCBI Taxonomy" id="1921086"/>
    <lineage>
        <taxon>Bacteria</taxon>
        <taxon>Pseudomonadati</taxon>
        <taxon>Pseudomonadota</taxon>
        <taxon>Candidatius Mariprofundia</taxon>
        <taxon>Mariprofundales</taxon>
        <taxon>Mariprofundaceae</taxon>
        <taxon>Mariprofundus</taxon>
    </lineage>
</organism>
<dbReference type="InterPro" id="IPR016142">
    <property type="entry name" value="Citrate_synth-like_lrg_a-sub"/>
</dbReference>
<comment type="similarity">
    <text evidence="2 6">Belongs to the citrate synthase family.</text>
</comment>
<reference evidence="8 9" key="1">
    <citation type="submission" date="2016-12" db="EMBL/GenBank/DDBJ databases">
        <title>Isolation and genomic insights into novel planktonic Zetaproteobacteria from stratified waters of the Chesapeake Bay.</title>
        <authorList>
            <person name="McAllister S.M."/>
            <person name="Kato S."/>
            <person name="Chan C.S."/>
            <person name="Chiu B.K."/>
            <person name="Field E.K."/>
        </authorList>
    </citation>
    <scope>NUCLEOTIDE SEQUENCE [LARGE SCALE GENOMIC DNA]</scope>
    <source>
        <strain evidence="8 9">CP-5</strain>
    </source>
</reference>
<dbReference type="InterPro" id="IPR036969">
    <property type="entry name" value="Citrate_synthase_sf"/>
</dbReference>
<dbReference type="OrthoDB" id="5288391at2"/>
<keyword evidence="8" id="KW-0012">Acyltransferase</keyword>
<evidence type="ECO:0000256" key="1">
    <source>
        <dbReference type="ARBA" id="ARBA00004751"/>
    </source>
</evidence>
<dbReference type="PANTHER" id="PTHR11739">
    <property type="entry name" value="CITRATE SYNTHASE"/>
    <property type="match status" value="1"/>
</dbReference>
<dbReference type="GO" id="GO:0005975">
    <property type="term" value="P:carbohydrate metabolic process"/>
    <property type="evidence" value="ECO:0007669"/>
    <property type="project" value="TreeGrafter"/>
</dbReference>
<dbReference type="NCBIfam" id="TIGR01800">
    <property type="entry name" value="cit_synth_II"/>
    <property type="match status" value="1"/>
</dbReference>
<dbReference type="RefSeq" id="WP_100278409.1">
    <property type="nucleotide sequence ID" value="NZ_CP018799.1"/>
</dbReference>
<dbReference type="PIRSF" id="PIRSF001369">
    <property type="entry name" value="Citrate_synth"/>
    <property type="match status" value="1"/>
</dbReference>
<gene>
    <name evidence="8" type="ORF">Ga0123461_2260</name>
</gene>
<dbReference type="InterPro" id="IPR016143">
    <property type="entry name" value="Citrate_synth-like_sm_a-sub"/>
</dbReference>
<dbReference type="Proteomes" id="UP000231701">
    <property type="component" value="Chromosome"/>
</dbReference>
<evidence type="ECO:0000313" key="9">
    <source>
        <dbReference type="Proteomes" id="UP000231701"/>
    </source>
</evidence>
<proteinExistence type="inferred from homology"/>
<dbReference type="InterPro" id="IPR024176">
    <property type="entry name" value="Citrate_synthase_bac-typ"/>
</dbReference>
<dbReference type="InterPro" id="IPR011278">
    <property type="entry name" value="2-MeCitrate/Citrate_synth_II"/>
</dbReference>
<dbReference type="PRINTS" id="PR00143">
    <property type="entry name" value="CITRTSNTHASE"/>
</dbReference>
<dbReference type="EMBL" id="CP018799">
    <property type="protein sequence ID" value="ATX80665.1"/>
    <property type="molecule type" value="Genomic_DNA"/>
</dbReference>
<keyword evidence="4 6" id="KW-0808">Transferase</keyword>
<dbReference type="AlphaFoldDB" id="A0A2K8L043"/>
<evidence type="ECO:0000256" key="4">
    <source>
        <dbReference type="ARBA" id="ARBA00022679"/>
    </source>
</evidence>
<evidence type="ECO:0000256" key="6">
    <source>
        <dbReference type="PIRNR" id="PIRNR001369"/>
    </source>
</evidence>
<name>A0A2K8L043_MARES</name>
<dbReference type="NCBIfam" id="NF010639">
    <property type="entry name" value="PRK14036.1"/>
    <property type="match status" value="1"/>
</dbReference>
<keyword evidence="9" id="KW-1185">Reference proteome</keyword>
<feature type="active site" evidence="7">
    <location>
        <position position="273"/>
    </location>
</feature>
<accession>A0A2K8L043</accession>
<evidence type="ECO:0000313" key="8">
    <source>
        <dbReference type="EMBL" id="ATX80665.1"/>
    </source>
</evidence>
<comment type="catalytic activity">
    <reaction evidence="5">
        <text>oxaloacetate + acetyl-CoA + H2O = citrate + CoA + H(+)</text>
        <dbReference type="Rhea" id="RHEA:16845"/>
        <dbReference type="ChEBI" id="CHEBI:15377"/>
        <dbReference type="ChEBI" id="CHEBI:15378"/>
        <dbReference type="ChEBI" id="CHEBI:16452"/>
        <dbReference type="ChEBI" id="CHEBI:16947"/>
        <dbReference type="ChEBI" id="CHEBI:57287"/>
        <dbReference type="ChEBI" id="CHEBI:57288"/>
        <dbReference type="EC" id="2.3.3.16"/>
    </reaction>
</comment>
<dbReference type="Pfam" id="PF00285">
    <property type="entry name" value="Citrate_synt"/>
    <property type="match status" value="1"/>
</dbReference>
<evidence type="ECO:0000256" key="5">
    <source>
        <dbReference type="ARBA" id="ARBA00049288"/>
    </source>
</evidence>
<feature type="active site" evidence="7">
    <location>
        <position position="327"/>
    </location>
</feature>
<comment type="pathway">
    <text evidence="1">Carbohydrate metabolism; tricarboxylic acid cycle; isocitrate from oxaloacetate: step 1/2.</text>
</comment>
<keyword evidence="3" id="KW-0816">Tricarboxylic acid cycle</keyword>
<dbReference type="GO" id="GO:0006099">
    <property type="term" value="P:tricarboxylic acid cycle"/>
    <property type="evidence" value="ECO:0007669"/>
    <property type="project" value="UniProtKB-UniPathway"/>
</dbReference>
<dbReference type="GO" id="GO:0005829">
    <property type="term" value="C:cytosol"/>
    <property type="evidence" value="ECO:0007669"/>
    <property type="project" value="TreeGrafter"/>
</dbReference>
<sequence>MVDSQNAEDSIACFSPGLAGIPVAESAVSYVDGKKGYLEYRGIDIEQLAEKSSFEESSYLLLYGELPTAKELKAFDEKLKHHRRIKFRIRDMMKCFPESAHPMDSLQATVAALGMFYPFPTNLEGELDKETIDSVCVNLISKMPTLVAAHARMRHGDDPIAPRDDLSHAANFYYMLTGDEPYPLTERILDVAFIVHAEHEMNASTFSALVTASTHADPYTSISAAIGALSGPLHGGANEDVLHMLDEIGSVDNVEDYFNRKLAKREKFAGLGHRVYKTKDPRATLLQKLYVELTEKVGVDTTYEIARQIEKLSRSTLGAKGVCPNVDFYSGIVYRKMGIPTDLFTPIFAIARVSGWLAHWKEQLGQGRIYRPSQIYTGKYGQSYVPVEER</sequence>
<dbReference type="Gene3D" id="1.10.580.10">
    <property type="entry name" value="Citrate Synthase, domain 1"/>
    <property type="match status" value="1"/>
</dbReference>
<dbReference type="KEGG" id="maes:Ga0123461_2260"/>
<evidence type="ECO:0000256" key="3">
    <source>
        <dbReference type="ARBA" id="ARBA00022532"/>
    </source>
</evidence>
<dbReference type="Gene3D" id="1.10.230.10">
    <property type="entry name" value="Cytochrome P450-Terp, domain 2"/>
    <property type="match status" value="1"/>
</dbReference>
<dbReference type="GO" id="GO:0036440">
    <property type="term" value="F:citrate synthase activity"/>
    <property type="evidence" value="ECO:0007669"/>
    <property type="project" value="UniProtKB-EC"/>
</dbReference>
<dbReference type="InterPro" id="IPR002020">
    <property type="entry name" value="Citrate_synthase"/>
</dbReference>
<dbReference type="UniPathway" id="UPA00223">
    <property type="reaction ID" value="UER00717"/>
</dbReference>
<dbReference type="SUPFAM" id="SSF48256">
    <property type="entry name" value="Citrate synthase"/>
    <property type="match status" value="1"/>
</dbReference>
<dbReference type="PANTHER" id="PTHR11739:SF4">
    <property type="entry name" value="CITRATE SYNTHASE, PEROXISOMAL"/>
    <property type="match status" value="1"/>
</dbReference>
<evidence type="ECO:0000256" key="2">
    <source>
        <dbReference type="ARBA" id="ARBA00010566"/>
    </source>
</evidence>
<evidence type="ECO:0000256" key="7">
    <source>
        <dbReference type="PIRSR" id="PIRSR001369-1"/>
    </source>
</evidence>
<protein>
    <recommendedName>
        <fullName evidence="6">Citrate synthase</fullName>
    </recommendedName>
</protein>